<evidence type="ECO:0000313" key="1">
    <source>
        <dbReference type="EMBL" id="KAK4199948.1"/>
    </source>
</evidence>
<organism evidence="1 2">
    <name type="scientific">Triangularia verruculosa</name>
    <dbReference type="NCBI Taxonomy" id="2587418"/>
    <lineage>
        <taxon>Eukaryota</taxon>
        <taxon>Fungi</taxon>
        <taxon>Dikarya</taxon>
        <taxon>Ascomycota</taxon>
        <taxon>Pezizomycotina</taxon>
        <taxon>Sordariomycetes</taxon>
        <taxon>Sordariomycetidae</taxon>
        <taxon>Sordariales</taxon>
        <taxon>Podosporaceae</taxon>
        <taxon>Triangularia</taxon>
    </lineage>
</organism>
<dbReference type="EMBL" id="MU863925">
    <property type="protein sequence ID" value="KAK4199948.1"/>
    <property type="molecule type" value="Genomic_DNA"/>
</dbReference>
<sequence>ILWGEQSPGEFKDLSAKAEKLSVIIVSWKQHTPQLLVPLAPSSGEIEFAVEKLHQELENFLKPLTFTDEGRELRRIFTDAVSFQADLALQTAWWYCDQPGLDRGSPPFGTTFNDVTMTAQMKDTNFAAGSVTLTISPALIKRGNSHGDDFSSERVVCQSEVLRGHS</sequence>
<proteinExistence type="predicted"/>
<comment type="caution">
    <text evidence="1">The sequence shown here is derived from an EMBL/GenBank/DDBJ whole genome shotgun (WGS) entry which is preliminary data.</text>
</comment>
<dbReference type="Proteomes" id="UP001303160">
    <property type="component" value="Unassembled WGS sequence"/>
</dbReference>
<reference evidence="1" key="2">
    <citation type="submission" date="2023-05" db="EMBL/GenBank/DDBJ databases">
        <authorList>
            <consortium name="Lawrence Berkeley National Laboratory"/>
            <person name="Steindorff A."/>
            <person name="Hensen N."/>
            <person name="Bonometti L."/>
            <person name="Westerberg I."/>
            <person name="Brannstrom I.O."/>
            <person name="Guillou S."/>
            <person name="Cros-Aarteil S."/>
            <person name="Calhoun S."/>
            <person name="Haridas S."/>
            <person name="Kuo A."/>
            <person name="Mondo S."/>
            <person name="Pangilinan J."/>
            <person name="Riley R."/>
            <person name="Labutti K."/>
            <person name="Andreopoulos B."/>
            <person name="Lipzen A."/>
            <person name="Chen C."/>
            <person name="Yanf M."/>
            <person name="Daum C."/>
            <person name="Ng V."/>
            <person name="Clum A."/>
            <person name="Ohm R."/>
            <person name="Martin F."/>
            <person name="Silar P."/>
            <person name="Natvig D."/>
            <person name="Lalanne C."/>
            <person name="Gautier V."/>
            <person name="Ament-Velasquez S.L."/>
            <person name="Kruys A."/>
            <person name="Hutchinson M.I."/>
            <person name="Powell A.J."/>
            <person name="Barry K."/>
            <person name="Miller A.N."/>
            <person name="Grigoriev I.V."/>
            <person name="Debuchy R."/>
            <person name="Gladieux P."/>
            <person name="Thoren M.H."/>
            <person name="Johannesson H."/>
        </authorList>
    </citation>
    <scope>NUCLEOTIDE SEQUENCE</scope>
    <source>
        <strain evidence="1">CBS 315.58</strain>
    </source>
</reference>
<dbReference type="AlphaFoldDB" id="A0AAN6XGW4"/>
<accession>A0AAN6XGW4</accession>
<feature type="non-terminal residue" evidence="1">
    <location>
        <position position="166"/>
    </location>
</feature>
<evidence type="ECO:0000313" key="2">
    <source>
        <dbReference type="Proteomes" id="UP001303160"/>
    </source>
</evidence>
<protein>
    <submittedName>
        <fullName evidence="1">Uncharacterized protein</fullName>
    </submittedName>
</protein>
<reference evidence="1" key="1">
    <citation type="journal article" date="2023" name="Mol. Phylogenet. Evol.">
        <title>Genome-scale phylogeny and comparative genomics of the fungal order Sordariales.</title>
        <authorList>
            <person name="Hensen N."/>
            <person name="Bonometti L."/>
            <person name="Westerberg I."/>
            <person name="Brannstrom I.O."/>
            <person name="Guillou S."/>
            <person name="Cros-Aarteil S."/>
            <person name="Calhoun S."/>
            <person name="Haridas S."/>
            <person name="Kuo A."/>
            <person name="Mondo S."/>
            <person name="Pangilinan J."/>
            <person name="Riley R."/>
            <person name="LaButti K."/>
            <person name="Andreopoulos B."/>
            <person name="Lipzen A."/>
            <person name="Chen C."/>
            <person name="Yan M."/>
            <person name="Daum C."/>
            <person name="Ng V."/>
            <person name="Clum A."/>
            <person name="Steindorff A."/>
            <person name="Ohm R.A."/>
            <person name="Martin F."/>
            <person name="Silar P."/>
            <person name="Natvig D.O."/>
            <person name="Lalanne C."/>
            <person name="Gautier V."/>
            <person name="Ament-Velasquez S.L."/>
            <person name="Kruys A."/>
            <person name="Hutchinson M.I."/>
            <person name="Powell A.J."/>
            <person name="Barry K."/>
            <person name="Miller A.N."/>
            <person name="Grigoriev I.V."/>
            <person name="Debuchy R."/>
            <person name="Gladieux P."/>
            <person name="Hiltunen Thoren M."/>
            <person name="Johannesson H."/>
        </authorList>
    </citation>
    <scope>NUCLEOTIDE SEQUENCE</scope>
    <source>
        <strain evidence="1">CBS 315.58</strain>
    </source>
</reference>
<feature type="non-terminal residue" evidence="1">
    <location>
        <position position="1"/>
    </location>
</feature>
<gene>
    <name evidence="1" type="ORF">QBC40DRAFT_327739</name>
</gene>
<name>A0AAN6XGW4_9PEZI</name>
<keyword evidence="2" id="KW-1185">Reference proteome</keyword>